<dbReference type="InterPro" id="IPR002213">
    <property type="entry name" value="UDP_glucos_trans"/>
</dbReference>
<comment type="caution">
    <text evidence="2">The sequence shown here is derived from an EMBL/GenBank/DDBJ whole genome shotgun (WGS) entry which is preliminary data.</text>
</comment>
<dbReference type="Proteomes" id="UP000035034">
    <property type="component" value="Unassembled WGS sequence"/>
</dbReference>
<keyword evidence="2" id="KW-0808">Transferase</keyword>
<organism evidence="2 3">
    <name type="scientific">Gordonia effusa NBRC 100432</name>
    <dbReference type="NCBI Taxonomy" id="1077974"/>
    <lineage>
        <taxon>Bacteria</taxon>
        <taxon>Bacillati</taxon>
        <taxon>Actinomycetota</taxon>
        <taxon>Actinomycetes</taxon>
        <taxon>Mycobacteriales</taxon>
        <taxon>Gordoniaceae</taxon>
        <taxon>Gordonia</taxon>
    </lineage>
</organism>
<dbReference type="GO" id="GO:0016758">
    <property type="term" value="F:hexosyltransferase activity"/>
    <property type="evidence" value="ECO:0007669"/>
    <property type="project" value="UniProtKB-ARBA"/>
</dbReference>
<dbReference type="InterPro" id="IPR050426">
    <property type="entry name" value="Glycosyltransferase_28"/>
</dbReference>
<dbReference type="GO" id="GO:0008194">
    <property type="term" value="F:UDP-glycosyltransferase activity"/>
    <property type="evidence" value="ECO:0007669"/>
    <property type="project" value="InterPro"/>
</dbReference>
<dbReference type="PANTHER" id="PTHR48050:SF13">
    <property type="entry name" value="STEROL 3-BETA-GLUCOSYLTRANSFERASE UGT80A2"/>
    <property type="match status" value="1"/>
</dbReference>
<gene>
    <name evidence="2" type="ORF">GOEFS_058_00050</name>
</gene>
<evidence type="ECO:0000259" key="1">
    <source>
        <dbReference type="Pfam" id="PF06722"/>
    </source>
</evidence>
<keyword evidence="3" id="KW-1185">Reference proteome</keyword>
<feature type="domain" description="Erythromycin biosynthesis protein CIII-like C-terminal" evidence="1">
    <location>
        <begin position="298"/>
        <end position="408"/>
    </location>
</feature>
<dbReference type="OrthoDB" id="3253247at2"/>
<name>H0R0E3_9ACTN</name>
<dbReference type="Gene3D" id="3.40.50.2000">
    <property type="entry name" value="Glycogen Phosphorylase B"/>
    <property type="match status" value="2"/>
</dbReference>
<dbReference type="RefSeq" id="WP_007317881.1">
    <property type="nucleotide sequence ID" value="NZ_BAEH01000058.1"/>
</dbReference>
<dbReference type="EMBL" id="BAEH01000058">
    <property type="protein sequence ID" value="GAB18544.1"/>
    <property type="molecule type" value="Genomic_DNA"/>
</dbReference>
<reference evidence="2 3" key="1">
    <citation type="submission" date="2011-12" db="EMBL/GenBank/DDBJ databases">
        <title>Whole genome shotgun sequence of Gordonia effusa NBRC 100432.</title>
        <authorList>
            <person name="Yoshida I."/>
            <person name="Takarada H."/>
            <person name="Hosoyama A."/>
            <person name="Tsuchikane K."/>
            <person name="Katsumata H."/>
            <person name="Yamazaki S."/>
            <person name="Fujita N."/>
        </authorList>
    </citation>
    <scope>NUCLEOTIDE SEQUENCE [LARGE SCALE GENOMIC DNA]</scope>
    <source>
        <strain evidence="2 3">NBRC 100432</strain>
    </source>
</reference>
<dbReference type="STRING" id="1077974.GOEFS_058_00050"/>
<dbReference type="Pfam" id="PF06722">
    <property type="entry name" value="EryCIII-like_C"/>
    <property type="match status" value="1"/>
</dbReference>
<dbReference type="SUPFAM" id="SSF53756">
    <property type="entry name" value="UDP-Glycosyltransferase/glycogen phosphorylase"/>
    <property type="match status" value="1"/>
</dbReference>
<sequence length="419" mass="44590">MADIIIAAYGSRGDILPLTDFGTRLSRAGHRVVMTAPPDLADEGRHLGIDLRPIDFQFDDEIDVSKIDPLKAARQMVMPKGMKQLGDNILDALVDVPADLVVLSPFAELAGHPFAESRGIPAIGARLQPISATRDHPPTLAGAWSAGGFLNRQAGRNAASWIDRMYGKTIADFRERLDLPGKSARMMRRERTSANWPIVHGYSPSVLPRPDDWRDGIDVVGYWWPPANDWAAPDELTAFLDNGEPPVFVGLGSLMVTADEAARLSDVIGSALERVGVRGIVQAGGSGLNVDGPGILPIGAAPYDWLFPRVAAVAHSCGAGTTASGLRAGLPTVGIPSPGGDQPFWAKRLRHLGVSPMSLPRPKLKADALASAIDVALNDPTYHVAAQELAARIATEDGGAVMVKTIEQLVDIGRSRSVS</sequence>
<dbReference type="CDD" id="cd03784">
    <property type="entry name" value="GT1_Gtf-like"/>
    <property type="match status" value="1"/>
</dbReference>
<dbReference type="AlphaFoldDB" id="H0R0E3"/>
<dbReference type="GO" id="GO:0017000">
    <property type="term" value="P:antibiotic biosynthetic process"/>
    <property type="evidence" value="ECO:0007669"/>
    <property type="project" value="UniProtKB-ARBA"/>
</dbReference>
<dbReference type="InterPro" id="IPR010610">
    <property type="entry name" value="EryCIII-like_C"/>
</dbReference>
<proteinExistence type="predicted"/>
<dbReference type="eggNOG" id="COG1819">
    <property type="taxonomic scope" value="Bacteria"/>
</dbReference>
<accession>H0R0E3</accession>
<evidence type="ECO:0000313" key="2">
    <source>
        <dbReference type="EMBL" id="GAB18544.1"/>
    </source>
</evidence>
<dbReference type="PANTHER" id="PTHR48050">
    <property type="entry name" value="STEROL 3-BETA-GLUCOSYLTRANSFERASE"/>
    <property type="match status" value="1"/>
</dbReference>
<evidence type="ECO:0000313" key="3">
    <source>
        <dbReference type="Proteomes" id="UP000035034"/>
    </source>
</evidence>
<protein>
    <submittedName>
        <fullName evidence="2">Putative glycosyltransferase</fullName>
    </submittedName>
</protein>
<dbReference type="FunFam" id="3.40.50.2000:FF:000009">
    <property type="entry name" value="Sterol 3-beta-glucosyltransferase UGT80A2"/>
    <property type="match status" value="1"/>
</dbReference>